<dbReference type="InterPro" id="IPR021113">
    <property type="entry name" value="Acyl-ACP-thioesterase_N"/>
</dbReference>
<accession>A0AAN7QQX6</accession>
<dbReference type="PANTHER" id="PTHR10257">
    <property type="entry name" value="SERINE/THREONINE PROTEIN PHOSPHATASE 2A PP2A REGULATORY SUBUNIT B"/>
    <property type="match status" value="1"/>
</dbReference>
<evidence type="ECO:0000256" key="6">
    <source>
        <dbReference type="ARBA" id="ARBA00022801"/>
    </source>
</evidence>
<keyword evidence="3 11" id="KW-0444">Lipid biosynthesis</keyword>
<feature type="region of interest" description="Disordered" evidence="12">
    <location>
        <begin position="1"/>
        <end position="77"/>
    </location>
</feature>
<dbReference type="EMBL" id="JAXQNO010000020">
    <property type="protein sequence ID" value="KAK4772683.1"/>
    <property type="molecule type" value="Genomic_DNA"/>
</dbReference>
<dbReference type="InterPro" id="IPR049427">
    <property type="entry name" value="Acyl-ACP_TE_C"/>
</dbReference>
<evidence type="ECO:0000313" key="17">
    <source>
        <dbReference type="Proteomes" id="UP001346149"/>
    </source>
</evidence>
<keyword evidence="10 11" id="KW-0275">Fatty acid biosynthesis</keyword>
<evidence type="ECO:0000256" key="2">
    <source>
        <dbReference type="ARBA" id="ARBA00006500"/>
    </source>
</evidence>
<dbReference type="GO" id="GO:0019888">
    <property type="term" value="F:protein phosphatase regulator activity"/>
    <property type="evidence" value="ECO:0007669"/>
    <property type="project" value="InterPro"/>
</dbReference>
<dbReference type="Pfam" id="PF01643">
    <property type="entry name" value="Acyl-ACP_TE"/>
    <property type="match status" value="1"/>
</dbReference>
<dbReference type="Pfam" id="PF12590">
    <property type="entry name" value="Acyl-thio_N"/>
    <property type="match status" value="1"/>
</dbReference>
<dbReference type="GO" id="GO:0007165">
    <property type="term" value="P:signal transduction"/>
    <property type="evidence" value="ECO:0007669"/>
    <property type="project" value="InterPro"/>
</dbReference>
<dbReference type="AlphaFoldDB" id="A0AAN7QQX6"/>
<comment type="similarity">
    <text evidence="2 11">Belongs to the acyl-ACP thioesterase family.</text>
</comment>
<protein>
    <recommendedName>
        <fullName evidence="11">Acyl-[acyl-carrier-protein] hydrolase</fullName>
        <ecNumber evidence="11">3.1.2.-</ecNumber>
    </recommendedName>
</protein>
<dbReference type="GO" id="GO:0000159">
    <property type="term" value="C:protein phosphatase type 2A complex"/>
    <property type="evidence" value="ECO:0007669"/>
    <property type="project" value="InterPro"/>
</dbReference>
<dbReference type="Gene3D" id="3.10.129.10">
    <property type="entry name" value="Hotdog Thioesterase"/>
    <property type="match status" value="1"/>
</dbReference>
<comment type="subcellular location">
    <subcellularLocation>
        <location evidence="1 11">Plastid</location>
        <location evidence="1 11">Chloroplast</location>
    </subcellularLocation>
</comment>
<evidence type="ECO:0000256" key="4">
    <source>
        <dbReference type="ARBA" id="ARBA00022528"/>
    </source>
</evidence>
<dbReference type="PANTHER" id="PTHR10257:SF31">
    <property type="entry name" value="SERINE_THREONINE PROTEIN PHOSPHATASE 2A 57 KDA REGULATORY SUBUNIT B' KAPPA ISOFORM"/>
    <property type="match status" value="1"/>
</dbReference>
<proteinExistence type="inferred from homology"/>
<dbReference type="InterPro" id="IPR011989">
    <property type="entry name" value="ARM-like"/>
</dbReference>
<feature type="compositionally biased region" description="Basic and acidic residues" evidence="12">
    <location>
        <begin position="470"/>
        <end position="484"/>
    </location>
</feature>
<comment type="function">
    <text evidence="11">Plays an essential role in chain termination during de novo fatty acid synthesis.</text>
</comment>
<evidence type="ECO:0000256" key="10">
    <source>
        <dbReference type="ARBA" id="ARBA00023160"/>
    </source>
</evidence>
<evidence type="ECO:0000256" key="12">
    <source>
        <dbReference type="SAM" id="MobiDB-lite"/>
    </source>
</evidence>
<dbReference type="FunFam" id="1.25.10.10:FF:000331">
    <property type="entry name" value="Phosphoprotein phosphatase, putative"/>
    <property type="match status" value="1"/>
</dbReference>
<dbReference type="Pfam" id="PF20791">
    <property type="entry name" value="Acyl-ACP_TE_C"/>
    <property type="match status" value="1"/>
</dbReference>
<evidence type="ECO:0000256" key="7">
    <source>
        <dbReference type="ARBA" id="ARBA00022832"/>
    </source>
</evidence>
<dbReference type="SUPFAM" id="SSF54637">
    <property type="entry name" value="Thioesterase/thiol ester dehydrase-isomerase"/>
    <property type="match status" value="2"/>
</dbReference>
<evidence type="ECO:0000313" key="16">
    <source>
        <dbReference type="EMBL" id="KAK4772683.1"/>
    </source>
</evidence>
<evidence type="ECO:0000259" key="15">
    <source>
        <dbReference type="Pfam" id="PF20791"/>
    </source>
</evidence>
<comment type="caution">
    <text evidence="16">The sequence shown here is derived from an EMBL/GenBank/DDBJ whole genome shotgun (WGS) entry which is preliminary data.</text>
</comment>
<keyword evidence="5 11" id="KW-0934">Plastid</keyword>
<dbReference type="InterPro" id="IPR016024">
    <property type="entry name" value="ARM-type_fold"/>
</dbReference>
<dbReference type="GO" id="GO:0006633">
    <property type="term" value="P:fatty acid biosynthetic process"/>
    <property type="evidence" value="ECO:0007669"/>
    <property type="project" value="UniProtKB-KW"/>
</dbReference>
<feature type="domain" description="Acyl-ACP thioesterase N-terminal hotdog" evidence="13">
    <location>
        <begin position="135"/>
        <end position="270"/>
    </location>
</feature>
<evidence type="ECO:0000256" key="3">
    <source>
        <dbReference type="ARBA" id="ARBA00022516"/>
    </source>
</evidence>
<name>A0AAN7QQX6_TRANT</name>
<evidence type="ECO:0000256" key="11">
    <source>
        <dbReference type="RuleBase" id="RU363096"/>
    </source>
</evidence>
<dbReference type="GO" id="GO:0016790">
    <property type="term" value="F:thiolester hydrolase activity"/>
    <property type="evidence" value="ECO:0007669"/>
    <property type="project" value="InterPro"/>
</dbReference>
<dbReference type="EC" id="3.1.2.-" evidence="11"/>
<feature type="domain" description="Acyl-ACP thioesterase-like C-terminal" evidence="15">
    <location>
        <begin position="294"/>
        <end position="393"/>
    </location>
</feature>
<feature type="compositionally biased region" description="Polar residues" evidence="12">
    <location>
        <begin position="26"/>
        <end position="45"/>
    </location>
</feature>
<keyword evidence="7 11" id="KW-0276">Fatty acid metabolism</keyword>
<evidence type="ECO:0000256" key="9">
    <source>
        <dbReference type="ARBA" id="ARBA00023098"/>
    </source>
</evidence>
<feature type="domain" description="Acyl-ACP-thioesterase N-terminal" evidence="14">
    <location>
        <begin position="1"/>
        <end position="123"/>
    </location>
</feature>
<keyword evidence="17" id="KW-1185">Reference proteome</keyword>
<feature type="compositionally biased region" description="Polar residues" evidence="12">
    <location>
        <begin position="58"/>
        <end position="70"/>
    </location>
</feature>
<keyword evidence="6 11" id="KW-0378">Hydrolase</keyword>
<dbReference type="CDD" id="cd00586">
    <property type="entry name" value="4HBT"/>
    <property type="match status" value="1"/>
</dbReference>
<feature type="region of interest" description="Disordered" evidence="12">
    <location>
        <begin position="466"/>
        <end position="485"/>
    </location>
</feature>
<dbReference type="InterPro" id="IPR002864">
    <property type="entry name" value="Acyl-ACP_thioesterase_NHD"/>
</dbReference>
<dbReference type="SUPFAM" id="SSF48371">
    <property type="entry name" value="ARM repeat"/>
    <property type="match status" value="1"/>
</dbReference>
<evidence type="ECO:0000256" key="5">
    <source>
        <dbReference type="ARBA" id="ARBA00022640"/>
    </source>
</evidence>
<gene>
    <name evidence="16" type="ORF">SAY86_014458</name>
</gene>
<dbReference type="Proteomes" id="UP001346149">
    <property type="component" value="Unassembled WGS sequence"/>
</dbReference>
<dbReference type="InterPro" id="IPR002554">
    <property type="entry name" value="PP2A_B56"/>
</dbReference>
<dbReference type="Gene3D" id="1.25.10.10">
    <property type="entry name" value="Leucine-rich Repeat Variant"/>
    <property type="match status" value="1"/>
</dbReference>
<reference evidence="16 17" key="1">
    <citation type="journal article" date="2023" name="Hortic Res">
        <title>Pangenome of water caltrop reveals structural variations and asymmetric subgenome divergence after allopolyploidization.</title>
        <authorList>
            <person name="Zhang X."/>
            <person name="Chen Y."/>
            <person name="Wang L."/>
            <person name="Yuan Y."/>
            <person name="Fang M."/>
            <person name="Shi L."/>
            <person name="Lu R."/>
            <person name="Comes H.P."/>
            <person name="Ma Y."/>
            <person name="Chen Y."/>
            <person name="Huang G."/>
            <person name="Zhou Y."/>
            <person name="Zheng Z."/>
            <person name="Qiu Y."/>
        </authorList>
    </citation>
    <scope>NUCLEOTIDE SEQUENCE [LARGE SCALE GENOMIC DNA]</scope>
    <source>
        <strain evidence="16">F231</strain>
    </source>
</reference>
<evidence type="ECO:0000259" key="13">
    <source>
        <dbReference type="Pfam" id="PF01643"/>
    </source>
</evidence>
<evidence type="ECO:0000259" key="14">
    <source>
        <dbReference type="Pfam" id="PF12590"/>
    </source>
</evidence>
<sequence length="904" mass="101614">MVTMAATSAFFPVSSPDSSRRPEKTGNGSTNLSFLNPKPSANTRVQIKAKAHAPPKINGSSVGFKPSSTKSLDDAPAPPARTFINQLPDWGMLLAAITTVFLAAEKQWMMLDWKPKRPDMLVDPFGLGKIVQDGLIFRQNFSIRSYEIGADRTASIETLMNHLQETALNHVKSAGLLNDGFGCTPEMYKRNLIWVVAKMQVLVNRYPSWGDNVRVDTWVSKSGKNGMGRDWLISDGKTGEILSRASSVWVMMNKRTRRLSKIPEEVREEIEPYFLDSAPVVEEDDRKLPKLNEETADFISKGLTPKWNDLDVNQHVNNVKYIGWILESVPTNILEMHNLSALTLEYRRECGKDSVLQSLSAMDHPEEEGGVQCQHLLQLADGAEIVRGRTEWRPKNSAGLPHTPQSVGAVESGLSLHSLSVSFQADAPCFQLFPAFSFFFKVEPFAMLLPSIETATMLRQFLNKIPRKSAKPDPQDSDGIEPRDNSNGFQCTLGGTAFSSRFSVVKRVSSAVFPTGGAEAVDPHMSFKDVSNSQKQSLFLSKLSLCCEVCDFNDHDKNCSQINLKHETLIELVDFVSSGSVKFNEATIAATCKMCAVNLFRVFPPKNRSNSTVGTAEDVEESMFDPAWSHLQIVYDLLLQFVGCSSLDLKVAKKSMDHSFILRLLDLFDSEDPRERDCLKTVMHRVYGKFMVHRSFIRKAVSNIIYRFVFETQRHNGIAQLLEILGSVISGFALPLKEEHKIFLLKALIPLHKPKTLGVYHQQLTYCVVQFIDKDPKLASVAIKGLLRYWPITNSQKELMFLSELEEVLEMTSIGEFQKVMGPLFRRIASCLNSSHYQVSERAHSLWNNEHIMNLVSQNRQAIIPLVFSALERNSQNHWNQAVLNLTRNLKKMLSEMDEEPEGC</sequence>
<keyword evidence="9 11" id="KW-0443">Lipid metabolism</keyword>
<dbReference type="InterPro" id="IPR029069">
    <property type="entry name" value="HotDog_dom_sf"/>
</dbReference>
<dbReference type="GO" id="GO:0009507">
    <property type="term" value="C:chloroplast"/>
    <property type="evidence" value="ECO:0007669"/>
    <property type="project" value="UniProtKB-SubCell"/>
</dbReference>
<keyword evidence="8" id="KW-0809">Transit peptide</keyword>
<dbReference type="Pfam" id="PF01603">
    <property type="entry name" value="B56"/>
    <property type="match status" value="1"/>
</dbReference>
<evidence type="ECO:0000256" key="1">
    <source>
        <dbReference type="ARBA" id="ARBA00004229"/>
    </source>
</evidence>
<keyword evidence="4 11" id="KW-0150">Chloroplast</keyword>
<evidence type="ECO:0000256" key="8">
    <source>
        <dbReference type="ARBA" id="ARBA00022946"/>
    </source>
</evidence>
<organism evidence="16 17">
    <name type="scientific">Trapa natans</name>
    <name type="common">Water chestnut</name>
    <dbReference type="NCBI Taxonomy" id="22666"/>
    <lineage>
        <taxon>Eukaryota</taxon>
        <taxon>Viridiplantae</taxon>
        <taxon>Streptophyta</taxon>
        <taxon>Embryophyta</taxon>
        <taxon>Tracheophyta</taxon>
        <taxon>Spermatophyta</taxon>
        <taxon>Magnoliopsida</taxon>
        <taxon>eudicotyledons</taxon>
        <taxon>Gunneridae</taxon>
        <taxon>Pentapetalae</taxon>
        <taxon>rosids</taxon>
        <taxon>malvids</taxon>
        <taxon>Myrtales</taxon>
        <taxon>Lythraceae</taxon>
        <taxon>Trapa</taxon>
    </lineage>
</organism>
<dbReference type="FunFam" id="3.10.129.10:FF:000014">
    <property type="entry name" value="Acyl-[acyl-carrier-protein] hydrolase"/>
    <property type="match status" value="1"/>
</dbReference>